<evidence type="ECO:0000259" key="8">
    <source>
        <dbReference type="Pfam" id="PF01694"/>
    </source>
</evidence>
<evidence type="ECO:0000313" key="9">
    <source>
        <dbReference type="EMBL" id="ACN16827.1"/>
    </source>
</evidence>
<dbReference type="Proteomes" id="UP000000442">
    <property type="component" value="Chromosome"/>
</dbReference>
<organism evidence="9 10">
    <name type="scientific">Desulforapulum autotrophicum (strain ATCC 43914 / DSM 3382 / VKM B-1955 / HRM2)</name>
    <name type="common">Desulfobacterium autotrophicum</name>
    <dbReference type="NCBI Taxonomy" id="177437"/>
    <lineage>
        <taxon>Bacteria</taxon>
        <taxon>Pseudomonadati</taxon>
        <taxon>Thermodesulfobacteriota</taxon>
        <taxon>Desulfobacteria</taxon>
        <taxon>Desulfobacterales</taxon>
        <taxon>Desulfobacteraceae</taxon>
        <taxon>Desulforapulum</taxon>
    </lineage>
</organism>
<protein>
    <submittedName>
        <fullName evidence="9">Ankyrin membrane protein</fullName>
    </submittedName>
</protein>
<reference evidence="9 10" key="1">
    <citation type="journal article" date="2009" name="Environ. Microbiol.">
        <title>Genome sequence of Desulfobacterium autotrophicum HRM2, a marine sulfate reducer oxidizing organic carbon completely to carbon dioxide.</title>
        <authorList>
            <person name="Strittmatter A.W."/>
            <person name="Liesegang H."/>
            <person name="Rabus R."/>
            <person name="Decker I."/>
            <person name="Amann J."/>
            <person name="Andres S."/>
            <person name="Henne A."/>
            <person name="Fricke W.F."/>
            <person name="Martinez-Arias R."/>
            <person name="Bartels D."/>
            <person name="Goesmann A."/>
            <person name="Krause L."/>
            <person name="Puehler A."/>
            <person name="Klenk H.P."/>
            <person name="Richter M."/>
            <person name="Schuler M."/>
            <person name="Gloeckner F.O."/>
            <person name="Meyerdierks A."/>
            <person name="Gottschalk G."/>
            <person name="Amann R."/>
        </authorList>
    </citation>
    <scope>NUCLEOTIDE SEQUENCE [LARGE SCALE GENOMIC DNA]</scope>
    <source>
        <strain evidence="10">ATCC 43914 / DSM 3382 / HRM2</strain>
    </source>
</reference>
<accession>C0QAP4</accession>
<feature type="transmembrane region" description="Helical" evidence="7">
    <location>
        <begin position="75"/>
        <end position="97"/>
    </location>
</feature>
<evidence type="ECO:0000256" key="7">
    <source>
        <dbReference type="SAM" id="Phobius"/>
    </source>
</evidence>
<dbReference type="HOGENOM" id="CLU_061963_0_0_7"/>
<keyword evidence="6 7" id="KW-0472">Membrane</keyword>
<evidence type="ECO:0000256" key="2">
    <source>
        <dbReference type="ARBA" id="ARBA00009045"/>
    </source>
</evidence>
<dbReference type="InterPro" id="IPR022764">
    <property type="entry name" value="Peptidase_S54_rhomboid_dom"/>
</dbReference>
<dbReference type="STRING" id="177437.HRM2_37690"/>
<name>C0QAP4_DESAH</name>
<feature type="domain" description="Peptidase S54 rhomboid" evidence="8">
    <location>
        <begin position="115"/>
        <end position="252"/>
    </location>
</feature>
<dbReference type="PANTHER" id="PTHR43731">
    <property type="entry name" value="RHOMBOID PROTEASE"/>
    <property type="match status" value="1"/>
</dbReference>
<dbReference type="eggNOG" id="COG0705">
    <property type="taxonomic scope" value="Bacteria"/>
</dbReference>
<comment type="subcellular location">
    <subcellularLocation>
        <location evidence="1">Membrane</location>
        <topology evidence="1">Multi-pass membrane protein</topology>
    </subcellularLocation>
</comment>
<sequence>MKPSLTDIDPESARVFALVLISQGIEVVIQRGANGFDLKVGDEYQVRALEILELFYVENLGAGGGTKVPAVDHKIWGPVWVVLVLVVVHWAADFYGIKGDMVLCYGSSALYILQGQLYRTITALFLHADLGHLVGNGVGIIVFGVPVCTLAGTLPGLLMILTAGASGNLATALLYRTAHLSIGASTSVMGAAGILTSFQTIQRIRGRRGFHLGLFFPLGAGIALVGMLSGGENTDVVAHLTGFGAGLVLGALAGIIRS</sequence>
<dbReference type="AlphaFoldDB" id="C0QAP4"/>
<feature type="transmembrane region" description="Helical" evidence="7">
    <location>
        <begin position="138"/>
        <end position="161"/>
    </location>
</feature>
<keyword evidence="3 7" id="KW-0812">Transmembrane</keyword>
<dbReference type="KEGG" id="dat:HRM2_37690"/>
<feature type="transmembrane region" description="Helical" evidence="7">
    <location>
        <begin position="210"/>
        <end position="230"/>
    </location>
</feature>
<dbReference type="InterPro" id="IPR050925">
    <property type="entry name" value="Rhomboid_protease_S54"/>
</dbReference>
<feature type="transmembrane region" description="Helical" evidence="7">
    <location>
        <begin position="173"/>
        <end position="198"/>
    </location>
</feature>
<dbReference type="GO" id="GO:0016020">
    <property type="term" value="C:membrane"/>
    <property type="evidence" value="ECO:0007669"/>
    <property type="project" value="UniProtKB-SubCell"/>
</dbReference>
<keyword evidence="10" id="KW-1185">Reference proteome</keyword>
<evidence type="ECO:0000256" key="1">
    <source>
        <dbReference type="ARBA" id="ARBA00004141"/>
    </source>
</evidence>
<gene>
    <name evidence="9" type="ordered locus">HRM2_37690</name>
</gene>
<evidence type="ECO:0000256" key="6">
    <source>
        <dbReference type="ARBA" id="ARBA00023136"/>
    </source>
</evidence>
<keyword evidence="5 7" id="KW-1133">Transmembrane helix</keyword>
<dbReference type="EMBL" id="CP001087">
    <property type="protein sequence ID" value="ACN16827.1"/>
    <property type="molecule type" value="Genomic_DNA"/>
</dbReference>
<proteinExistence type="inferred from homology"/>
<dbReference type="Pfam" id="PF01694">
    <property type="entry name" value="Rhomboid"/>
    <property type="match status" value="1"/>
</dbReference>
<dbReference type="PANTHER" id="PTHR43731:SF14">
    <property type="entry name" value="PRESENILIN-ASSOCIATED RHOMBOID-LIKE PROTEIN, MITOCHONDRIAL"/>
    <property type="match status" value="1"/>
</dbReference>
<dbReference type="OrthoDB" id="9813074at2"/>
<comment type="similarity">
    <text evidence="2">Belongs to the peptidase S54 family.</text>
</comment>
<dbReference type="Gene3D" id="1.20.1540.10">
    <property type="entry name" value="Rhomboid-like"/>
    <property type="match status" value="1"/>
</dbReference>
<evidence type="ECO:0000313" key="10">
    <source>
        <dbReference type="Proteomes" id="UP000000442"/>
    </source>
</evidence>
<dbReference type="InterPro" id="IPR035952">
    <property type="entry name" value="Rhomboid-like_sf"/>
</dbReference>
<keyword evidence="4" id="KW-0378">Hydrolase</keyword>
<evidence type="ECO:0000256" key="3">
    <source>
        <dbReference type="ARBA" id="ARBA00022692"/>
    </source>
</evidence>
<dbReference type="SUPFAM" id="SSF144091">
    <property type="entry name" value="Rhomboid-like"/>
    <property type="match status" value="1"/>
</dbReference>
<dbReference type="RefSeq" id="WP_015905573.1">
    <property type="nucleotide sequence ID" value="NC_012108.1"/>
</dbReference>
<feature type="transmembrane region" description="Helical" evidence="7">
    <location>
        <begin position="236"/>
        <end position="256"/>
    </location>
</feature>
<evidence type="ECO:0000256" key="4">
    <source>
        <dbReference type="ARBA" id="ARBA00022801"/>
    </source>
</evidence>
<evidence type="ECO:0000256" key="5">
    <source>
        <dbReference type="ARBA" id="ARBA00022989"/>
    </source>
</evidence>
<dbReference type="GO" id="GO:0004252">
    <property type="term" value="F:serine-type endopeptidase activity"/>
    <property type="evidence" value="ECO:0007669"/>
    <property type="project" value="InterPro"/>
</dbReference>